<organism evidence="3 4">
    <name type="scientific">Iocasia fonsfrigidae</name>
    <dbReference type="NCBI Taxonomy" id="2682810"/>
    <lineage>
        <taxon>Bacteria</taxon>
        <taxon>Bacillati</taxon>
        <taxon>Bacillota</taxon>
        <taxon>Clostridia</taxon>
        <taxon>Halanaerobiales</taxon>
        <taxon>Halanaerobiaceae</taxon>
        <taxon>Iocasia</taxon>
    </lineage>
</organism>
<dbReference type="PANTHER" id="PTHR10587">
    <property type="entry name" value="GLYCOSYL TRANSFERASE-RELATED"/>
    <property type="match status" value="1"/>
</dbReference>
<evidence type="ECO:0000313" key="4">
    <source>
        <dbReference type="Proteomes" id="UP000665020"/>
    </source>
</evidence>
<dbReference type="InterPro" id="IPR002509">
    <property type="entry name" value="NODB_dom"/>
</dbReference>
<dbReference type="Gene3D" id="3.20.20.370">
    <property type="entry name" value="Glycoside hydrolase/deacetylase"/>
    <property type="match status" value="1"/>
</dbReference>
<proteinExistence type="predicted"/>
<gene>
    <name evidence="3" type="ORF">GM661_10675</name>
</gene>
<feature type="domain" description="NodB homology" evidence="2">
    <location>
        <begin position="51"/>
        <end position="173"/>
    </location>
</feature>
<keyword evidence="1" id="KW-0472">Membrane</keyword>
<dbReference type="GO" id="GO:0005975">
    <property type="term" value="P:carbohydrate metabolic process"/>
    <property type="evidence" value="ECO:0007669"/>
    <property type="project" value="InterPro"/>
</dbReference>
<reference evidence="3" key="1">
    <citation type="submission" date="2019-12" db="EMBL/GenBank/DDBJ databases">
        <authorList>
            <person name="zhang j."/>
            <person name="sun C.M."/>
        </authorList>
    </citation>
    <scope>NUCLEOTIDE SEQUENCE</scope>
    <source>
        <strain evidence="3">NS-1</strain>
    </source>
</reference>
<dbReference type="SUPFAM" id="SSF88713">
    <property type="entry name" value="Glycoside hydrolase/deacetylase"/>
    <property type="match status" value="1"/>
</dbReference>
<protein>
    <submittedName>
        <fullName evidence="3">Polysaccharide deacetylase family protein</fullName>
    </submittedName>
</protein>
<keyword evidence="1" id="KW-1133">Transmembrane helix</keyword>
<dbReference type="GO" id="GO:0016020">
    <property type="term" value="C:membrane"/>
    <property type="evidence" value="ECO:0007669"/>
    <property type="project" value="TreeGrafter"/>
</dbReference>
<dbReference type="InterPro" id="IPR011330">
    <property type="entry name" value="Glyco_hydro/deAcase_b/a-brl"/>
</dbReference>
<feature type="transmembrane region" description="Helical" evidence="1">
    <location>
        <begin position="12"/>
        <end position="31"/>
    </location>
</feature>
<accession>A0A8A7KAX9</accession>
<evidence type="ECO:0000313" key="3">
    <source>
        <dbReference type="EMBL" id="QTL98400.1"/>
    </source>
</evidence>
<dbReference type="InterPro" id="IPR050248">
    <property type="entry name" value="Polysacc_deacetylase_ArnD"/>
</dbReference>
<dbReference type="GO" id="GO:0016810">
    <property type="term" value="F:hydrolase activity, acting on carbon-nitrogen (but not peptide) bonds"/>
    <property type="evidence" value="ECO:0007669"/>
    <property type="project" value="InterPro"/>
</dbReference>
<dbReference type="PANTHER" id="PTHR10587:SF128">
    <property type="entry name" value="POLYSACCHARIDE DEACETYLASE PDAB-RELATED"/>
    <property type="match status" value="1"/>
</dbReference>
<evidence type="ECO:0000259" key="2">
    <source>
        <dbReference type="Pfam" id="PF01522"/>
    </source>
</evidence>
<name>A0A8A7KAX9_9FIRM</name>
<evidence type="ECO:0000256" key="1">
    <source>
        <dbReference type="SAM" id="Phobius"/>
    </source>
</evidence>
<dbReference type="RefSeq" id="WP_230866835.1">
    <property type="nucleotide sequence ID" value="NZ_CP046640.1"/>
</dbReference>
<keyword evidence="4" id="KW-1185">Reference proteome</keyword>
<keyword evidence="1" id="KW-0812">Transmembrane</keyword>
<dbReference type="Proteomes" id="UP000665020">
    <property type="component" value="Chromosome"/>
</dbReference>
<sequence>MSRIFVPSKKNIIIISTVIFILLFAGGFLLGNKYGEVIPVINQKLVPIYKVNRHDQKISITLDGTWGAEHTEEILKIFKENDVKITFFFAGYWLKKYPDLVKKIAADGHEIGNHTFTHPHCNSLSREKLSKELEDTSNLIKSLIGSSSPYFRPPYGEYNNQVIRTANELGYQVIQWSIDSLDWKEPGVDYIVDRVINNVESGDIILMHNNAPDTPASLKILLPKLKEMGYSVVPLSAMVYKNGYYIESHSGLQCKQTGRGD</sequence>
<dbReference type="Pfam" id="PF01522">
    <property type="entry name" value="Polysacc_deac_1"/>
    <property type="match status" value="1"/>
</dbReference>
<dbReference type="EMBL" id="CP046640">
    <property type="protein sequence ID" value="QTL98400.1"/>
    <property type="molecule type" value="Genomic_DNA"/>
</dbReference>
<dbReference type="KEGG" id="ifn:GM661_10675"/>
<dbReference type="AlphaFoldDB" id="A0A8A7KAX9"/>